<gene>
    <name evidence="1" type="ORF">GTC17260_12920</name>
</gene>
<dbReference type="EMBL" id="AP035788">
    <property type="protein sequence ID" value="BFO78657.1"/>
    <property type="molecule type" value="Genomic_DNA"/>
</dbReference>
<reference evidence="1" key="1">
    <citation type="submission" date="2024-07" db="EMBL/GenBank/DDBJ databases">
        <title>Complete genome sequence of Prevotella sp. YM-2024 GTC17260.</title>
        <authorList>
            <person name="Hayashi M."/>
            <person name="Muto Y."/>
            <person name="Tanaka K."/>
            <person name="Niwa H."/>
        </authorList>
    </citation>
    <scope>NUCLEOTIDE SEQUENCE</scope>
    <source>
        <strain evidence="1">GTC17260</strain>
    </source>
</reference>
<organism evidence="1">
    <name type="scientific">Prevotella sp. GTC17260</name>
    <dbReference type="NCBI Taxonomy" id="3236796"/>
    <lineage>
        <taxon>Bacteria</taxon>
        <taxon>Pseudomonadati</taxon>
        <taxon>Bacteroidota</taxon>
        <taxon>Bacteroidia</taxon>
        <taxon>Bacteroidales</taxon>
        <taxon>Prevotellaceae</taxon>
        <taxon>Prevotella</taxon>
    </lineage>
</organism>
<dbReference type="InterPro" id="IPR025935">
    <property type="entry name" value="AbiH"/>
</dbReference>
<protein>
    <recommendedName>
        <fullName evidence="2">Bacteriophage abortive infection AbiH</fullName>
    </recommendedName>
</protein>
<accession>A0AB33JGJ6</accession>
<evidence type="ECO:0000313" key="1">
    <source>
        <dbReference type="EMBL" id="BFO78657.1"/>
    </source>
</evidence>
<dbReference type="AlphaFoldDB" id="A0AB33JGJ6"/>
<proteinExistence type="predicted"/>
<name>A0AB33JGJ6_9BACT</name>
<evidence type="ECO:0008006" key="2">
    <source>
        <dbReference type="Google" id="ProtNLM"/>
    </source>
</evidence>
<dbReference type="Pfam" id="PF14253">
    <property type="entry name" value="AbiH"/>
    <property type="match status" value="1"/>
</dbReference>
<sequence>MNRLVIIGNGFDIAHGLKTSYMDFINWYWSYKVKDLHGINGKLSEDPLCKIELVNGDSWVESLRKDTIFSKEEWWPSIYKDRKKYEQGYRIEPTPFFESILQSIETRGWVDIENDYYQLLKRSTENPNCGYTVKELNDQLAFLQDKLIEYLRSISTNRHIKNLHNAMIEFFDPADFSTEGKKKALENMGLENTNLEVIQNNFEEQKKLRPERILLLSFNYTATAKMYNNFNLEHNYIHGELEHPENIIFGYGDDLDKDYKDILDKNDKELLKNNKSSKYLETRHYHEMLEFLMSAPFQALIMGHSCGNSDRTLLNTVFEHENCVSIKPFYHKWEGGGDNYLELVQNISRNFTNMRLFRDRVVNKEQCKTM</sequence>